<organism evidence="3 4">
    <name type="scientific">Rhodobacter flavimaris</name>
    <dbReference type="NCBI Taxonomy" id="2907145"/>
    <lineage>
        <taxon>Bacteria</taxon>
        <taxon>Pseudomonadati</taxon>
        <taxon>Pseudomonadota</taxon>
        <taxon>Alphaproteobacteria</taxon>
        <taxon>Rhodobacterales</taxon>
        <taxon>Rhodobacter group</taxon>
        <taxon>Rhodobacter</taxon>
    </lineage>
</organism>
<dbReference type="InterPro" id="IPR036374">
    <property type="entry name" value="OxRdtase_Mopterin-bd_sf"/>
</dbReference>
<comment type="caution">
    <text evidence="3">The sequence shown here is derived from an EMBL/GenBank/DDBJ whole genome shotgun (WGS) entry which is preliminary data.</text>
</comment>
<dbReference type="Gene3D" id="3.90.420.10">
    <property type="entry name" value="Oxidoreductase, molybdopterin-binding domain"/>
    <property type="match status" value="1"/>
</dbReference>
<dbReference type="Proteomes" id="UP001521181">
    <property type="component" value="Unassembled WGS sequence"/>
</dbReference>
<dbReference type="RefSeq" id="WP_233677026.1">
    <property type="nucleotide sequence ID" value="NZ_JAJUOS010000008.1"/>
</dbReference>
<dbReference type="SUPFAM" id="SSF56524">
    <property type="entry name" value="Oxidoreductase molybdopterin-binding domain"/>
    <property type="match status" value="1"/>
</dbReference>
<feature type="chain" id="PRO_5046348498" evidence="1">
    <location>
        <begin position="29"/>
        <end position="175"/>
    </location>
</feature>
<keyword evidence="1" id="KW-0732">Signal</keyword>
<evidence type="ECO:0000313" key="4">
    <source>
        <dbReference type="Proteomes" id="UP001521181"/>
    </source>
</evidence>
<dbReference type="Pfam" id="PF00174">
    <property type="entry name" value="Oxidored_molyb"/>
    <property type="match status" value="1"/>
</dbReference>
<dbReference type="InterPro" id="IPR000572">
    <property type="entry name" value="OxRdtase_Mopterin-bd_dom"/>
</dbReference>
<reference evidence="3 4" key="1">
    <citation type="submission" date="2021-12" db="EMBL/GenBank/DDBJ databases">
        <title>Sinirhodobacter sp. WL0062 is a bacterium isolated from seawater.</title>
        <authorList>
            <person name="Wang L."/>
            <person name="He W."/>
            <person name="Zhang D.-F."/>
        </authorList>
    </citation>
    <scope>NUCLEOTIDE SEQUENCE [LARGE SCALE GENOMIC DNA]</scope>
    <source>
        <strain evidence="3 4">WL0062</strain>
    </source>
</reference>
<gene>
    <name evidence="3" type="ORF">LZA78_11210</name>
</gene>
<dbReference type="EMBL" id="JAJUOS010000008">
    <property type="protein sequence ID" value="MCE5974052.1"/>
    <property type="molecule type" value="Genomic_DNA"/>
</dbReference>
<name>A0ABS8YW36_9RHOB</name>
<evidence type="ECO:0000256" key="1">
    <source>
        <dbReference type="SAM" id="SignalP"/>
    </source>
</evidence>
<feature type="signal peptide" evidence="1">
    <location>
        <begin position="1"/>
        <end position="28"/>
    </location>
</feature>
<feature type="domain" description="Oxidoreductase molybdopterin-binding" evidence="2">
    <location>
        <begin position="76"/>
        <end position="148"/>
    </location>
</feature>
<evidence type="ECO:0000259" key="2">
    <source>
        <dbReference type="Pfam" id="PF00174"/>
    </source>
</evidence>
<sequence>MNFEMRIGMGGILKAFVLCSLMCGGAFAGTLPTPQSDILLTVEGDIANTNTEGRAEFDMALLQTLPTVTIRTNTIWTEGVQEFRGVQLSDLLEAVGAQGDMIYATAVNDYAIEIPVTDGVDGGPIIAYQQNGQEMSVRTQGPLWLVYPYDSNADYQSEVIYSRSIWQLVRMEITD</sequence>
<proteinExistence type="predicted"/>
<keyword evidence="4" id="KW-1185">Reference proteome</keyword>
<protein>
    <submittedName>
        <fullName evidence="3">Molybdopterin-dependent oxidoreductase</fullName>
    </submittedName>
</protein>
<evidence type="ECO:0000313" key="3">
    <source>
        <dbReference type="EMBL" id="MCE5974052.1"/>
    </source>
</evidence>
<accession>A0ABS8YW36</accession>